<dbReference type="PANTHER" id="PTHR35201:SF4">
    <property type="entry name" value="BETA-PINACENE SYNTHASE-RELATED"/>
    <property type="match status" value="1"/>
</dbReference>
<evidence type="ECO:0000313" key="8">
    <source>
        <dbReference type="Proteomes" id="UP000217199"/>
    </source>
</evidence>
<evidence type="ECO:0000256" key="6">
    <source>
        <dbReference type="RuleBase" id="RU366034"/>
    </source>
</evidence>
<name>A0A286UPV0_9AGAM</name>
<evidence type="ECO:0000256" key="2">
    <source>
        <dbReference type="ARBA" id="ARBA00006333"/>
    </source>
</evidence>
<dbReference type="SUPFAM" id="SSF48576">
    <property type="entry name" value="Terpenoid synthases"/>
    <property type="match status" value="1"/>
</dbReference>
<evidence type="ECO:0000313" key="7">
    <source>
        <dbReference type="EMBL" id="PAV21544.1"/>
    </source>
</evidence>
<dbReference type="InParanoid" id="A0A286UPV0"/>
<dbReference type="SFLD" id="SFLDG01020">
    <property type="entry name" value="Terpene_Cyclase_Like_2"/>
    <property type="match status" value="1"/>
</dbReference>
<keyword evidence="5 6" id="KW-0456">Lyase</keyword>
<comment type="caution">
    <text evidence="7">The sequence shown here is derived from an EMBL/GenBank/DDBJ whole genome shotgun (WGS) entry which is preliminary data.</text>
</comment>
<dbReference type="AlphaFoldDB" id="A0A286UPV0"/>
<dbReference type="GO" id="GO:0010333">
    <property type="term" value="F:terpene synthase activity"/>
    <property type="evidence" value="ECO:0007669"/>
    <property type="project" value="InterPro"/>
</dbReference>
<evidence type="ECO:0000256" key="4">
    <source>
        <dbReference type="ARBA" id="ARBA00022842"/>
    </source>
</evidence>
<accession>A0A286UPV0</accession>
<dbReference type="Gene3D" id="1.10.600.10">
    <property type="entry name" value="Farnesyl Diphosphate Synthase"/>
    <property type="match status" value="1"/>
</dbReference>
<dbReference type="PANTHER" id="PTHR35201">
    <property type="entry name" value="TERPENE SYNTHASE"/>
    <property type="match status" value="1"/>
</dbReference>
<comment type="cofactor">
    <cofactor evidence="1 6">
        <name>Mg(2+)</name>
        <dbReference type="ChEBI" id="CHEBI:18420"/>
    </cofactor>
</comment>
<gene>
    <name evidence="7" type="ORF">PNOK_0150100</name>
</gene>
<keyword evidence="4 6" id="KW-0460">Magnesium</keyword>
<dbReference type="InterPro" id="IPR034686">
    <property type="entry name" value="Terpene_cyclase-like_2"/>
</dbReference>
<dbReference type="GO" id="GO:0008299">
    <property type="term" value="P:isoprenoid biosynthetic process"/>
    <property type="evidence" value="ECO:0007669"/>
    <property type="project" value="UniProtKB-ARBA"/>
</dbReference>
<dbReference type="OrthoDB" id="2861623at2759"/>
<evidence type="ECO:0000256" key="3">
    <source>
        <dbReference type="ARBA" id="ARBA00022723"/>
    </source>
</evidence>
<dbReference type="InterPro" id="IPR008949">
    <property type="entry name" value="Isoprenoid_synthase_dom_sf"/>
</dbReference>
<reference evidence="7 8" key="1">
    <citation type="journal article" date="2017" name="Mol. Ecol.">
        <title>Comparative and population genomic landscape of Phellinus noxius: A hypervariable fungus causing root rot in trees.</title>
        <authorList>
            <person name="Chung C.L."/>
            <person name="Lee T.J."/>
            <person name="Akiba M."/>
            <person name="Lee H.H."/>
            <person name="Kuo T.H."/>
            <person name="Liu D."/>
            <person name="Ke H.M."/>
            <person name="Yokoi T."/>
            <person name="Roa M.B."/>
            <person name="Lu M.J."/>
            <person name="Chang Y.Y."/>
            <person name="Ann P.J."/>
            <person name="Tsai J.N."/>
            <person name="Chen C.Y."/>
            <person name="Tzean S.S."/>
            <person name="Ota Y."/>
            <person name="Hattori T."/>
            <person name="Sahashi N."/>
            <person name="Liou R.F."/>
            <person name="Kikuchi T."/>
            <person name="Tsai I.J."/>
        </authorList>
    </citation>
    <scope>NUCLEOTIDE SEQUENCE [LARGE SCALE GENOMIC DNA]</scope>
    <source>
        <strain evidence="7 8">FFPRI411160</strain>
    </source>
</reference>
<evidence type="ECO:0000256" key="5">
    <source>
        <dbReference type="ARBA" id="ARBA00023239"/>
    </source>
</evidence>
<comment type="similarity">
    <text evidence="2 6">Belongs to the terpene synthase family.</text>
</comment>
<sequence>MAAASLMVVNRLYNSSCELVRIPNIFDLTPFKWQGVNPHHSPTIRSTAEWVLSHGTLDDLKRQRLDDVMSEFFGAVAYPYADYEMLLILNDAVSVVFLLDEFTDVLDYEGVKSTKETVMNALTGKSPDDRSLIANFTRDLEQRLSSATPGLDRVMMRFRHTFDMYLEALAAEAKHRENGQVLSVEDYIIHRRENSSIRIYYVLIELSQYINFPEELLSDPEFINANNYGVDLSAIVNDVYSFAMEYYRGLEGNNIVAAFMRDKSCSVQEAFDYTASLYKVILKKFLVSRSRIQSYGPDVDKDVERYMSGIEQWVWGSAEWSLDNNRYSDKGSRMRQTHIIELKREKRL</sequence>
<evidence type="ECO:0000256" key="1">
    <source>
        <dbReference type="ARBA" id="ARBA00001946"/>
    </source>
</evidence>
<keyword evidence="8" id="KW-1185">Reference proteome</keyword>
<protein>
    <recommendedName>
        <fullName evidence="6">Terpene synthase</fullName>
        <ecNumber evidence="6">4.2.3.-</ecNumber>
    </recommendedName>
</protein>
<dbReference type="SFLD" id="SFLDS00005">
    <property type="entry name" value="Isoprenoid_Synthase_Type_I"/>
    <property type="match status" value="1"/>
</dbReference>
<dbReference type="Proteomes" id="UP000217199">
    <property type="component" value="Unassembled WGS sequence"/>
</dbReference>
<dbReference type="EC" id="4.2.3.-" evidence="6"/>
<organism evidence="7 8">
    <name type="scientific">Pyrrhoderma noxium</name>
    <dbReference type="NCBI Taxonomy" id="2282107"/>
    <lineage>
        <taxon>Eukaryota</taxon>
        <taxon>Fungi</taxon>
        <taxon>Dikarya</taxon>
        <taxon>Basidiomycota</taxon>
        <taxon>Agaricomycotina</taxon>
        <taxon>Agaricomycetes</taxon>
        <taxon>Hymenochaetales</taxon>
        <taxon>Hymenochaetaceae</taxon>
        <taxon>Pyrrhoderma</taxon>
    </lineage>
</organism>
<proteinExistence type="inferred from homology"/>
<dbReference type="EMBL" id="NBII01000002">
    <property type="protein sequence ID" value="PAV21544.1"/>
    <property type="molecule type" value="Genomic_DNA"/>
</dbReference>
<dbReference type="GO" id="GO:0046872">
    <property type="term" value="F:metal ion binding"/>
    <property type="evidence" value="ECO:0007669"/>
    <property type="project" value="UniProtKB-KW"/>
</dbReference>
<keyword evidence="3 6" id="KW-0479">Metal-binding</keyword>
<dbReference type="Pfam" id="PF19086">
    <property type="entry name" value="Terpene_syn_C_2"/>
    <property type="match status" value="1"/>
</dbReference>